<dbReference type="GO" id="GO:0033567">
    <property type="term" value="P:DNA replication, Okazaki fragment processing"/>
    <property type="evidence" value="ECO:0007669"/>
    <property type="project" value="InterPro"/>
</dbReference>
<keyword evidence="2" id="KW-0378">Hydrolase</keyword>
<dbReference type="SMART" id="SM00475">
    <property type="entry name" value="53EXOc"/>
    <property type="match status" value="1"/>
</dbReference>
<gene>
    <name evidence="4" type="ORF">A2Z67_03885</name>
</gene>
<dbReference type="AlphaFoldDB" id="A0A1F7X0B6"/>
<evidence type="ECO:0000259" key="3">
    <source>
        <dbReference type="SMART" id="SM00475"/>
    </source>
</evidence>
<dbReference type="Gene3D" id="1.10.150.20">
    <property type="entry name" value="5' to 3' exonuclease, C-terminal subdomain"/>
    <property type="match status" value="1"/>
</dbReference>
<dbReference type="GO" id="GO:0008409">
    <property type="term" value="F:5'-3' exonuclease activity"/>
    <property type="evidence" value="ECO:0007669"/>
    <property type="project" value="InterPro"/>
</dbReference>
<dbReference type="InterPro" id="IPR038969">
    <property type="entry name" value="FEN"/>
</dbReference>
<evidence type="ECO:0000256" key="1">
    <source>
        <dbReference type="ARBA" id="ARBA00022722"/>
    </source>
</evidence>
<comment type="caution">
    <text evidence="4">The sequence shown here is derived from an EMBL/GenBank/DDBJ whole genome shotgun (WGS) entry which is preliminary data.</text>
</comment>
<dbReference type="InterPro" id="IPR020046">
    <property type="entry name" value="5-3_exonucl_a-hlix_arch_N"/>
</dbReference>
<dbReference type="GO" id="GO:0017108">
    <property type="term" value="F:5'-flap endonuclease activity"/>
    <property type="evidence" value="ECO:0007669"/>
    <property type="project" value="InterPro"/>
</dbReference>
<sequence>MLMRFDVAILDGNHFAWRAAYVLDLRTKGGKNTSILFGVLNMVRSILENDAIDESICICWDGGHKKKDEAYPDYKKGRVRNEAAYSEMIQQIRELNKALPFFGVKQVQGSIEADDAIYFLCEDLSSKGKKVLVISGDRDMFQLVNQNVTVLYTPNKDKYITPENFEEVAEIPSNLFLFYRTIIGDTSDNITGLPGFGPVTAKRLLTNFGPWPDWFEDNWRINEKILSSKMSNAQRKVLSDSSSLEILVRNYSLMKMGFLDIGVKEEIVNSFYSQDPEFNEEVIKEYFLENQFNNFLNRFHWFTRPFHKLFLNSHNRSF</sequence>
<dbReference type="EMBL" id="MGFQ01000056">
    <property type="protein sequence ID" value="OGM08149.1"/>
    <property type="molecule type" value="Genomic_DNA"/>
</dbReference>
<keyword evidence="1" id="KW-0540">Nuclease</keyword>
<proteinExistence type="predicted"/>
<reference evidence="4 5" key="1">
    <citation type="journal article" date="2016" name="Nat. Commun.">
        <title>Thousands of microbial genomes shed light on interconnected biogeochemical processes in an aquifer system.</title>
        <authorList>
            <person name="Anantharaman K."/>
            <person name="Brown C.T."/>
            <person name="Hug L.A."/>
            <person name="Sharon I."/>
            <person name="Castelle C.J."/>
            <person name="Probst A.J."/>
            <person name="Thomas B.C."/>
            <person name="Singh A."/>
            <person name="Wilkins M.J."/>
            <person name="Karaoz U."/>
            <person name="Brodie E.L."/>
            <person name="Williams K.H."/>
            <person name="Hubbard S.S."/>
            <person name="Banfield J.F."/>
        </authorList>
    </citation>
    <scope>NUCLEOTIDE SEQUENCE [LARGE SCALE GENOMIC DNA]</scope>
</reference>
<dbReference type="Pfam" id="PF02739">
    <property type="entry name" value="5_3_exonuc_N"/>
    <property type="match status" value="1"/>
</dbReference>
<feature type="domain" description="5'-3' exonuclease" evidence="3">
    <location>
        <begin position="3"/>
        <end position="264"/>
    </location>
</feature>
<dbReference type="InterPro" id="IPR002421">
    <property type="entry name" value="5-3_exonuclease"/>
</dbReference>
<dbReference type="InterPro" id="IPR036279">
    <property type="entry name" value="5-3_exonuclease_C_sf"/>
</dbReference>
<evidence type="ECO:0000313" key="5">
    <source>
        <dbReference type="Proteomes" id="UP000176939"/>
    </source>
</evidence>
<dbReference type="SUPFAM" id="SSF47807">
    <property type="entry name" value="5' to 3' exonuclease, C-terminal subdomain"/>
    <property type="match status" value="1"/>
</dbReference>
<dbReference type="PANTHER" id="PTHR42646:SF2">
    <property type="entry name" value="5'-3' EXONUCLEASE FAMILY PROTEIN"/>
    <property type="match status" value="1"/>
</dbReference>
<evidence type="ECO:0000256" key="2">
    <source>
        <dbReference type="ARBA" id="ARBA00022801"/>
    </source>
</evidence>
<dbReference type="Proteomes" id="UP000176939">
    <property type="component" value="Unassembled WGS sequence"/>
</dbReference>
<protein>
    <recommendedName>
        <fullName evidence="3">5'-3' exonuclease domain-containing protein</fullName>
    </recommendedName>
</protein>
<dbReference type="GO" id="GO:0003677">
    <property type="term" value="F:DNA binding"/>
    <property type="evidence" value="ECO:0007669"/>
    <property type="project" value="InterPro"/>
</dbReference>
<dbReference type="SUPFAM" id="SSF88723">
    <property type="entry name" value="PIN domain-like"/>
    <property type="match status" value="1"/>
</dbReference>
<dbReference type="InterPro" id="IPR029060">
    <property type="entry name" value="PIN-like_dom_sf"/>
</dbReference>
<evidence type="ECO:0000313" key="4">
    <source>
        <dbReference type="EMBL" id="OGM08149.1"/>
    </source>
</evidence>
<dbReference type="PANTHER" id="PTHR42646">
    <property type="entry name" value="FLAP ENDONUCLEASE XNI"/>
    <property type="match status" value="1"/>
</dbReference>
<name>A0A1F7X0B6_9BACT</name>
<organism evidence="4 5">
    <name type="scientific">Candidatus Woesebacteria bacterium RBG_13_36_22</name>
    <dbReference type="NCBI Taxonomy" id="1802478"/>
    <lineage>
        <taxon>Bacteria</taxon>
        <taxon>Candidatus Woeseibacteriota</taxon>
    </lineage>
</organism>
<accession>A0A1F7X0B6</accession>
<dbReference type="Gene3D" id="3.40.50.1010">
    <property type="entry name" value="5'-nuclease"/>
    <property type="match status" value="1"/>
</dbReference>
<dbReference type="CDD" id="cd09859">
    <property type="entry name" value="PIN_53EXO"/>
    <property type="match status" value="1"/>
</dbReference>